<dbReference type="CDD" id="cd14507">
    <property type="entry name" value="PTP-MTM-like"/>
    <property type="match status" value="1"/>
</dbReference>
<comment type="caution">
    <text evidence="4">The sequence shown here is derived from an EMBL/GenBank/DDBJ whole genome shotgun (WGS) entry which is preliminary data.</text>
</comment>
<dbReference type="InterPro" id="IPR029021">
    <property type="entry name" value="Prot-tyrosine_phosphatase-like"/>
</dbReference>
<dbReference type="Proteomes" id="UP001165060">
    <property type="component" value="Unassembled WGS sequence"/>
</dbReference>
<keyword evidence="5" id="KW-1185">Reference proteome</keyword>
<feature type="domain" description="Myotubularin phosphatase" evidence="3">
    <location>
        <begin position="672"/>
        <end position="1027"/>
    </location>
</feature>
<dbReference type="SUPFAM" id="SSF52799">
    <property type="entry name" value="(Phosphotyrosine protein) phosphatases II"/>
    <property type="match status" value="1"/>
</dbReference>
<dbReference type="InterPro" id="IPR036034">
    <property type="entry name" value="PDZ_sf"/>
</dbReference>
<dbReference type="SUPFAM" id="SSF50156">
    <property type="entry name" value="PDZ domain-like"/>
    <property type="match status" value="1"/>
</dbReference>
<dbReference type="InterPro" id="IPR010569">
    <property type="entry name" value="Myotubularin-like_Pase_dom"/>
</dbReference>
<dbReference type="InterPro" id="IPR030564">
    <property type="entry name" value="Myotubularin"/>
</dbReference>
<evidence type="ECO:0000259" key="3">
    <source>
        <dbReference type="PROSITE" id="PS51339"/>
    </source>
</evidence>
<reference evidence="4 5" key="1">
    <citation type="journal article" date="2023" name="Commun. Biol.">
        <title>Genome analysis of Parmales, the sister group of diatoms, reveals the evolutionary specialization of diatoms from phago-mixotrophs to photoautotrophs.</title>
        <authorList>
            <person name="Ban H."/>
            <person name="Sato S."/>
            <person name="Yoshikawa S."/>
            <person name="Yamada K."/>
            <person name="Nakamura Y."/>
            <person name="Ichinomiya M."/>
            <person name="Sato N."/>
            <person name="Blanc-Mathieu R."/>
            <person name="Endo H."/>
            <person name="Kuwata A."/>
            <person name="Ogata H."/>
        </authorList>
    </citation>
    <scope>NUCLEOTIDE SEQUENCE [LARGE SCALE GENOMIC DNA]</scope>
</reference>
<gene>
    <name evidence="4" type="ORF">TeGR_g14187</name>
</gene>
<feature type="compositionally biased region" description="Low complexity" evidence="1">
    <location>
        <begin position="491"/>
        <end position="505"/>
    </location>
</feature>
<dbReference type="PROSITE" id="PS00383">
    <property type="entry name" value="TYR_PHOSPHATASE_1"/>
    <property type="match status" value="1"/>
</dbReference>
<dbReference type="InterPro" id="IPR001478">
    <property type="entry name" value="PDZ"/>
</dbReference>
<accession>A0ABQ6MN75</accession>
<feature type="region of interest" description="Disordered" evidence="1">
    <location>
        <begin position="476"/>
        <end position="548"/>
    </location>
</feature>
<dbReference type="Gene3D" id="2.30.42.10">
    <property type="match status" value="1"/>
</dbReference>
<dbReference type="EMBL" id="BRYB01003002">
    <property type="protein sequence ID" value="GMI28863.1"/>
    <property type="molecule type" value="Genomic_DNA"/>
</dbReference>
<evidence type="ECO:0000256" key="1">
    <source>
        <dbReference type="SAM" id="MobiDB-lite"/>
    </source>
</evidence>
<name>A0ABQ6MN75_9STRA</name>
<feature type="domain" description="PDZ" evidence="2">
    <location>
        <begin position="284"/>
        <end position="360"/>
    </location>
</feature>
<dbReference type="PROSITE" id="PS51339">
    <property type="entry name" value="PPASE_MYOTUBULARIN"/>
    <property type="match status" value="1"/>
</dbReference>
<dbReference type="Pfam" id="PF06602">
    <property type="entry name" value="Myotub-related"/>
    <property type="match status" value="1"/>
</dbReference>
<dbReference type="PANTHER" id="PTHR10807">
    <property type="entry name" value="MYOTUBULARIN-RELATED"/>
    <property type="match status" value="1"/>
</dbReference>
<protein>
    <recommendedName>
        <fullName evidence="6">Phosphatidylinositol-3-phosphatase</fullName>
    </recommendedName>
</protein>
<evidence type="ECO:0000259" key="2">
    <source>
        <dbReference type="PROSITE" id="PS50106"/>
    </source>
</evidence>
<evidence type="ECO:0008006" key="6">
    <source>
        <dbReference type="Google" id="ProtNLM"/>
    </source>
</evidence>
<organism evidence="4 5">
    <name type="scientific">Tetraparma gracilis</name>
    <dbReference type="NCBI Taxonomy" id="2962635"/>
    <lineage>
        <taxon>Eukaryota</taxon>
        <taxon>Sar</taxon>
        <taxon>Stramenopiles</taxon>
        <taxon>Ochrophyta</taxon>
        <taxon>Bolidophyceae</taxon>
        <taxon>Parmales</taxon>
        <taxon>Triparmaceae</taxon>
        <taxon>Tetraparma</taxon>
    </lineage>
</organism>
<dbReference type="PROSITE" id="PS50106">
    <property type="entry name" value="PDZ"/>
    <property type="match status" value="1"/>
</dbReference>
<evidence type="ECO:0000313" key="5">
    <source>
        <dbReference type="Proteomes" id="UP001165060"/>
    </source>
</evidence>
<sequence length="1027" mass="109988">MSTYAHTHTNTAAAPPPALDPSLSLNLALVLLYSMSFETSPVPPSDPSDANNFPVPNIVSALNDPAALEADVYHVFSVLYPQLCSALSSPLLMPSLLPILARTAPSLVSLDPALLLSASSLPSLYMSTCPLAYLHALLDSLLLLWSPMSLAVTRNTSPSDPVYYDTSDPLASAATPASAAAEPLPPFLPEIAAATILAAAASRVDPVSPESSLASPPPLPAVYPDAEALVFAARSLHSPAFSQCSKPSTSSVSNFNPHHVDALSRFLQVPPSLLSNGCTCVSFEAGPLGMLLRHQKQVGLVVNSFQNSGGQAESSRRILVGDVLVAVNGWRLPATHTAHDLVALISSLSRPVCITFAHADVSEVTEKVVKCTADGYELDLLPGEVLVSVAQAQMKAATFGMAEAAGGMSGTGVAVDDRSALQHPQTSKSGGGMTNAAWMPGVAMVSGAVFLTNFRLVFHRAGDGLTVDKSVKEKNIRARAKSRSPMRSDSRGLSSRSESSGSIGSPPDLTRKPTEDSLCSLDSESIPENAPATARSPPKAEKPKIASADDFVMPTSSVLKVECFGEHEYGIIKVNIPTLGIMTKDGRAVKFVLPFQLGNTHDSCLKLGRSVSENAFENGTGMPQATGSTTWGGEWTPPEQHVPKQPWGAFPFIFKIERDRSGKPLAGAGDEVFGRYTLAGEYGRLGLLSDPGFRCLRASADLHPNAPDTYPEELIVPAGMTNDEIKRVCAFRSKARIPAVTFKHKYTGATMARSAQPLVGLGKNRSTDDEKLLARIMKLTDKSKFYILDARKKTAATGNKIMGKGTEDIKNYQCSQMLHMDIANIHAVRDSENALWDLCRPSSNVGGNSSWLGKLDGTGWLQHIHSILAGSARCAAILSQEGVSVLVHCSDGWDRTAQICSLAEILLDPYCRTFEGFRAVVEKHWLCFGHKFEHRNGRGASKGSPADEERSPIFGLFADCVWVIMQQFPEQFQFSDNLLIALLDQLTAGKCGTFLGNSKKEREERGYTGGGCVSVWDYLVDEIRKMV</sequence>
<evidence type="ECO:0000313" key="4">
    <source>
        <dbReference type="EMBL" id="GMI28863.1"/>
    </source>
</evidence>
<proteinExistence type="predicted"/>
<dbReference type="SMART" id="SM00228">
    <property type="entry name" value="PDZ"/>
    <property type="match status" value="1"/>
</dbReference>
<dbReference type="InterPro" id="IPR016130">
    <property type="entry name" value="Tyr_Pase_AS"/>
</dbReference>